<evidence type="ECO:0000256" key="3">
    <source>
        <dbReference type="ARBA" id="ARBA00022490"/>
    </source>
</evidence>
<dbReference type="GO" id="GO:0034618">
    <property type="term" value="F:arginine binding"/>
    <property type="evidence" value="ECO:0007669"/>
    <property type="project" value="InterPro"/>
</dbReference>
<evidence type="ECO:0000256" key="6">
    <source>
        <dbReference type="ARBA" id="ARBA00023163"/>
    </source>
</evidence>
<keyword evidence="4 7" id="KW-0805">Transcription regulation</keyword>
<dbReference type="PRINTS" id="PR01467">
    <property type="entry name" value="ARGREPRESSOR"/>
</dbReference>
<evidence type="ECO:0000313" key="10">
    <source>
        <dbReference type="EMBL" id="RSU02343.1"/>
    </source>
</evidence>
<keyword evidence="11" id="KW-1185">Reference proteome</keyword>
<protein>
    <recommendedName>
        <fullName evidence="7">Arginine repressor</fullName>
    </recommendedName>
</protein>
<dbReference type="GeneID" id="63146419"/>
<keyword evidence="7" id="KW-0055">Arginine biosynthesis</keyword>
<dbReference type="SUPFAM" id="SSF46785">
    <property type="entry name" value="Winged helix' DNA-binding domain"/>
    <property type="match status" value="1"/>
</dbReference>
<evidence type="ECO:0000256" key="2">
    <source>
        <dbReference type="ARBA" id="ARBA00008316"/>
    </source>
</evidence>
<dbReference type="UniPathway" id="UPA00068"/>
<evidence type="ECO:0000313" key="11">
    <source>
        <dbReference type="Proteomes" id="UP000288197"/>
    </source>
</evidence>
<evidence type="ECO:0000256" key="5">
    <source>
        <dbReference type="ARBA" id="ARBA00023125"/>
    </source>
</evidence>
<evidence type="ECO:0000256" key="4">
    <source>
        <dbReference type="ARBA" id="ARBA00023015"/>
    </source>
</evidence>
<dbReference type="InterPro" id="IPR036388">
    <property type="entry name" value="WH-like_DNA-bd_sf"/>
</dbReference>
<keyword evidence="5 7" id="KW-0238">DNA-binding</keyword>
<keyword evidence="7" id="KW-0028">Amino-acid biosynthesis</keyword>
<dbReference type="Pfam" id="PF02863">
    <property type="entry name" value="Arg_repressor_C"/>
    <property type="match status" value="1"/>
</dbReference>
<proteinExistence type="inferred from homology"/>
<dbReference type="Gene3D" id="3.30.1360.40">
    <property type="match status" value="1"/>
</dbReference>
<dbReference type="EMBL" id="NGJX01000005">
    <property type="protein sequence ID" value="RSU02343.1"/>
    <property type="molecule type" value="Genomic_DNA"/>
</dbReference>
<dbReference type="GO" id="GO:0006526">
    <property type="term" value="P:L-arginine biosynthetic process"/>
    <property type="evidence" value="ECO:0007669"/>
    <property type="project" value="UniProtKB-UniPathway"/>
</dbReference>
<dbReference type="GO" id="GO:0003677">
    <property type="term" value="F:DNA binding"/>
    <property type="evidence" value="ECO:0007669"/>
    <property type="project" value="UniProtKB-KW"/>
</dbReference>
<keyword evidence="6 7" id="KW-0804">Transcription</keyword>
<dbReference type="InterPro" id="IPR036251">
    <property type="entry name" value="Arg_repress_C_sf"/>
</dbReference>
<gene>
    <name evidence="7" type="primary">argR</name>
    <name evidence="10" type="ORF">CBF32_07100</name>
</gene>
<keyword evidence="3 7" id="KW-0963">Cytoplasm</keyword>
<comment type="pathway">
    <text evidence="7">Amino-acid biosynthesis; L-arginine biosynthesis [regulation].</text>
</comment>
<dbReference type="Proteomes" id="UP000288197">
    <property type="component" value="Unassembled WGS sequence"/>
</dbReference>
<dbReference type="PANTHER" id="PTHR34471">
    <property type="entry name" value="ARGININE REPRESSOR"/>
    <property type="match status" value="1"/>
</dbReference>
<dbReference type="PANTHER" id="PTHR34471:SF1">
    <property type="entry name" value="ARGININE REPRESSOR"/>
    <property type="match status" value="1"/>
</dbReference>
<feature type="domain" description="Arginine repressor C-terminal" evidence="9">
    <location>
        <begin position="79"/>
        <end position="144"/>
    </location>
</feature>
<comment type="caution">
    <text evidence="10">The sequence shown here is derived from an EMBL/GenBank/DDBJ whole genome shotgun (WGS) entry which is preliminary data.</text>
</comment>
<feature type="domain" description="Arginine repressor DNA-binding" evidence="8">
    <location>
        <begin position="1"/>
        <end position="68"/>
    </location>
</feature>
<comment type="similarity">
    <text evidence="2 7">Belongs to the ArgR family.</text>
</comment>
<reference evidence="10 11" key="1">
    <citation type="submission" date="2017-05" db="EMBL/GenBank/DDBJ databases">
        <title>Vagococcus spp. assemblies.</title>
        <authorList>
            <person name="Gulvik C.A."/>
        </authorList>
    </citation>
    <scope>NUCLEOTIDE SEQUENCE [LARGE SCALE GENOMIC DNA]</scope>
    <source>
        <strain evidence="10 11">NCFB 2497</strain>
    </source>
</reference>
<dbReference type="GO" id="GO:0003700">
    <property type="term" value="F:DNA-binding transcription factor activity"/>
    <property type="evidence" value="ECO:0007669"/>
    <property type="project" value="UniProtKB-UniRule"/>
</dbReference>
<organism evidence="10 11">
    <name type="scientific">Vagococcus fluvialis</name>
    <dbReference type="NCBI Taxonomy" id="2738"/>
    <lineage>
        <taxon>Bacteria</taxon>
        <taxon>Bacillati</taxon>
        <taxon>Bacillota</taxon>
        <taxon>Bacilli</taxon>
        <taxon>Lactobacillales</taxon>
        <taxon>Enterococcaceae</taxon>
        <taxon>Vagococcus</taxon>
    </lineage>
</organism>
<dbReference type="GO" id="GO:0051259">
    <property type="term" value="P:protein complex oligomerization"/>
    <property type="evidence" value="ECO:0007669"/>
    <property type="project" value="InterPro"/>
</dbReference>
<comment type="subcellular location">
    <subcellularLocation>
        <location evidence="1 7">Cytoplasm</location>
    </subcellularLocation>
</comment>
<evidence type="ECO:0000256" key="7">
    <source>
        <dbReference type="HAMAP-Rule" id="MF_00173"/>
    </source>
</evidence>
<evidence type="ECO:0000259" key="8">
    <source>
        <dbReference type="Pfam" id="PF01316"/>
    </source>
</evidence>
<dbReference type="Gene3D" id="1.10.10.10">
    <property type="entry name" value="Winged helix-like DNA-binding domain superfamily/Winged helix DNA-binding domain"/>
    <property type="match status" value="1"/>
</dbReference>
<dbReference type="GO" id="GO:0005737">
    <property type="term" value="C:cytoplasm"/>
    <property type="evidence" value="ECO:0007669"/>
    <property type="project" value="UniProtKB-SubCell"/>
</dbReference>
<dbReference type="InterPro" id="IPR001669">
    <property type="entry name" value="Arg_repress"/>
</dbReference>
<dbReference type="InterPro" id="IPR020899">
    <property type="entry name" value="Arg_repress_C"/>
</dbReference>
<dbReference type="HAMAP" id="MF_00173">
    <property type="entry name" value="Arg_repressor"/>
    <property type="match status" value="1"/>
</dbReference>
<dbReference type="InterPro" id="IPR036390">
    <property type="entry name" value="WH_DNA-bd_sf"/>
</dbReference>
<dbReference type="Pfam" id="PF01316">
    <property type="entry name" value="Arg_repressor"/>
    <property type="match status" value="1"/>
</dbReference>
<evidence type="ECO:0000256" key="1">
    <source>
        <dbReference type="ARBA" id="ARBA00004496"/>
    </source>
</evidence>
<dbReference type="SUPFAM" id="SSF55252">
    <property type="entry name" value="C-terminal domain of arginine repressor"/>
    <property type="match status" value="1"/>
</dbReference>
<keyword evidence="7" id="KW-0678">Repressor</keyword>
<dbReference type="AlphaFoldDB" id="A0A369B009"/>
<accession>A0A369B009</accession>
<dbReference type="RefSeq" id="WP_114289639.1">
    <property type="nucleotide sequence ID" value="NZ_CP081459.1"/>
</dbReference>
<sequence length="149" mass="17128">MRKQERQRFISKIIRENEVFKQEDLVALLIEKNIPVTQATVSRDIKEMKLIKVLNENGILKYELPQNDNSASGRLNKLLKKSFIDLKRMDKMVSIITKPGSGFALGGLIETVYPEFLFTVMANDDKILIFMETEEAASDMEDKIYGILK</sequence>
<dbReference type="GO" id="GO:1900079">
    <property type="term" value="P:regulation of arginine biosynthetic process"/>
    <property type="evidence" value="ECO:0007669"/>
    <property type="project" value="UniProtKB-UniRule"/>
</dbReference>
<dbReference type="OrthoDB" id="9807089at2"/>
<comment type="function">
    <text evidence="7">Regulates arginine biosynthesis genes.</text>
</comment>
<evidence type="ECO:0000259" key="9">
    <source>
        <dbReference type="Pfam" id="PF02863"/>
    </source>
</evidence>
<name>A0A369B009_9ENTE</name>
<dbReference type="InterPro" id="IPR020900">
    <property type="entry name" value="Arg_repress_DNA-bd"/>
</dbReference>